<reference evidence="1 2" key="2">
    <citation type="journal article" date="2010" name="Stand. Genomic Sci.">
        <title>Complete genome sequence of Nakamurella multipartita type strain (Y-104).</title>
        <authorList>
            <person name="Tice H."/>
            <person name="Mayilraj S."/>
            <person name="Sims D."/>
            <person name="Lapidus A."/>
            <person name="Nolan M."/>
            <person name="Lucas S."/>
            <person name="Glavina Del Rio T."/>
            <person name="Copeland A."/>
            <person name="Cheng J.F."/>
            <person name="Meincke L."/>
            <person name="Bruce D."/>
            <person name="Goodwin L."/>
            <person name="Pitluck S."/>
            <person name="Ivanova N."/>
            <person name="Mavromatis K."/>
            <person name="Ovchinnikova G."/>
            <person name="Pati A."/>
            <person name="Chen A."/>
            <person name="Palaniappan K."/>
            <person name="Land M."/>
            <person name="Hauser L."/>
            <person name="Chang Y.J."/>
            <person name="Jeffries C.D."/>
            <person name="Detter J.C."/>
            <person name="Brettin T."/>
            <person name="Rohde M."/>
            <person name="Goker M."/>
            <person name="Bristow J."/>
            <person name="Eisen J.A."/>
            <person name="Markowitz V."/>
            <person name="Hugenholtz P."/>
            <person name="Kyrpides N.C."/>
            <person name="Klenk H.P."/>
            <person name="Chen F."/>
        </authorList>
    </citation>
    <scope>NUCLEOTIDE SEQUENCE [LARGE SCALE GENOMIC DNA]</scope>
    <source>
        <strain evidence="2">ATCC 700099 / DSM 44233 / CIP 104796 / JCM 9543 / NBRC 105858 / Y-104</strain>
    </source>
</reference>
<sequence length="142" mass="15498">MDSSEARKTLGWTQGLSRSRLTFDGLELTSLAIGHQASLDRCSFIGTDLRQAVLDGMFFRLCNFRGANLRGSSLRYTRFGGCDLRDVDLRDADLTGANLGALNTGRADVGRTDLTGALLSGAFLRDITVLAVRGWRPERAEN</sequence>
<dbReference type="KEGG" id="nml:Namu_4665"/>
<organism evidence="1 2">
    <name type="scientific">Nakamurella multipartita (strain ATCC 700099 / DSM 44233 / CIP 104796 / JCM 9543 / NBRC 105858 / Y-104)</name>
    <name type="common">Microsphaera multipartita</name>
    <dbReference type="NCBI Taxonomy" id="479431"/>
    <lineage>
        <taxon>Bacteria</taxon>
        <taxon>Bacillati</taxon>
        <taxon>Actinomycetota</taxon>
        <taxon>Actinomycetes</taxon>
        <taxon>Nakamurellales</taxon>
        <taxon>Nakamurellaceae</taxon>
        <taxon>Nakamurella</taxon>
    </lineage>
</organism>
<dbReference type="AlphaFoldDB" id="C8X7T9"/>
<dbReference type="OrthoDB" id="3571820at2"/>
<dbReference type="HOGENOM" id="CLU_119085_0_0_11"/>
<gene>
    <name evidence="1" type="ordered locus">Namu_4665</name>
</gene>
<dbReference type="InterPro" id="IPR051082">
    <property type="entry name" value="Pentapeptide-BTB/POZ_domain"/>
</dbReference>
<dbReference type="Gene3D" id="2.160.20.80">
    <property type="entry name" value="E3 ubiquitin-protein ligase SopA"/>
    <property type="match status" value="1"/>
</dbReference>
<dbReference type="EMBL" id="CP001737">
    <property type="protein sequence ID" value="ACV80942.1"/>
    <property type="molecule type" value="Genomic_DNA"/>
</dbReference>
<accession>C8X7T9</accession>
<evidence type="ECO:0000313" key="2">
    <source>
        <dbReference type="Proteomes" id="UP000002218"/>
    </source>
</evidence>
<dbReference type="PANTHER" id="PTHR14136:SF17">
    <property type="entry name" value="BTB_POZ DOMAIN-CONTAINING PROTEIN KCTD9"/>
    <property type="match status" value="1"/>
</dbReference>
<reference evidence="2" key="1">
    <citation type="submission" date="2009-09" db="EMBL/GenBank/DDBJ databases">
        <title>The complete genome of Nakamurella multipartita DSM 44233.</title>
        <authorList>
            <consortium name="US DOE Joint Genome Institute (JGI-PGF)"/>
            <person name="Lucas S."/>
            <person name="Copeland A."/>
            <person name="Lapidus A."/>
            <person name="Glavina del Rio T."/>
            <person name="Dalin E."/>
            <person name="Tice H."/>
            <person name="Bruce D."/>
            <person name="Goodwin L."/>
            <person name="Pitluck S."/>
            <person name="Kyrpides N."/>
            <person name="Mavromatis K."/>
            <person name="Ivanova N."/>
            <person name="Ovchinnikova G."/>
            <person name="Sims D."/>
            <person name="Meincke L."/>
            <person name="Brettin T."/>
            <person name="Detter J.C."/>
            <person name="Han C."/>
            <person name="Larimer F."/>
            <person name="Land M."/>
            <person name="Hauser L."/>
            <person name="Markowitz V."/>
            <person name="Cheng J.-F."/>
            <person name="Hugenholtz P."/>
            <person name="Woyke T."/>
            <person name="Wu D."/>
            <person name="Klenk H.-P."/>
            <person name="Eisen J.A."/>
        </authorList>
    </citation>
    <scope>NUCLEOTIDE SEQUENCE [LARGE SCALE GENOMIC DNA]</scope>
    <source>
        <strain evidence="2">ATCC 700099 / DSM 44233 / CIP 104796 / JCM 9543 / NBRC 105858 / Y-104</strain>
    </source>
</reference>
<dbReference type="InterPro" id="IPR001646">
    <property type="entry name" value="5peptide_repeat"/>
</dbReference>
<proteinExistence type="predicted"/>
<keyword evidence="2" id="KW-1185">Reference proteome</keyword>
<dbReference type="eggNOG" id="COG1357">
    <property type="taxonomic scope" value="Bacteria"/>
</dbReference>
<dbReference type="SUPFAM" id="SSF141571">
    <property type="entry name" value="Pentapeptide repeat-like"/>
    <property type="match status" value="1"/>
</dbReference>
<dbReference type="RefSeq" id="WP_015749756.1">
    <property type="nucleotide sequence ID" value="NC_013235.1"/>
</dbReference>
<dbReference type="PANTHER" id="PTHR14136">
    <property type="entry name" value="BTB_POZ DOMAIN-CONTAINING PROTEIN KCTD9"/>
    <property type="match status" value="1"/>
</dbReference>
<dbReference type="Pfam" id="PF00805">
    <property type="entry name" value="Pentapeptide"/>
    <property type="match status" value="1"/>
</dbReference>
<name>C8X7T9_NAKMY</name>
<dbReference type="Proteomes" id="UP000002218">
    <property type="component" value="Chromosome"/>
</dbReference>
<evidence type="ECO:0000313" key="1">
    <source>
        <dbReference type="EMBL" id="ACV80942.1"/>
    </source>
</evidence>
<protein>
    <submittedName>
        <fullName evidence="1">Pentapeptide repeat protein</fullName>
    </submittedName>
</protein>
<dbReference type="STRING" id="479431.Namu_4665"/>
<dbReference type="InParanoid" id="C8X7T9"/>